<dbReference type="Proteomes" id="UP000566819">
    <property type="component" value="Unassembled WGS sequence"/>
</dbReference>
<feature type="compositionally biased region" description="Basic and acidic residues" evidence="1">
    <location>
        <begin position="178"/>
        <end position="187"/>
    </location>
</feature>
<organism evidence="2 3">
    <name type="scientific">Cudoniella acicularis</name>
    <dbReference type="NCBI Taxonomy" id="354080"/>
    <lineage>
        <taxon>Eukaryota</taxon>
        <taxon>Fungi</taxon>
        <taxon>Dikarya</taxon>
        <taxon>Ascomycota</taxon>
        <taxon>Pezizomycotina</taxon>
        <taxon>Leotiomycetes</taxon>
        <taxon>Helotiales</taxon>
        <taxon>Tricladiaceae</taxon>
        <taxon>Cudoniella</taxon>
    </lineage>
</organism>
<feature type="compositionally biased region" description="Basic residues" evidence="1">
    <location>
        <begin position="415"/>
        <end position="426"/>
    </location>
</feature>
<dbReference type="EMBL" id="JAAMPI010000997">
    <property type="protein sequence ID" value="KAF4627274.1"/>
    <property type="molecule type" value="Genomic_DNA"/>
</dbReference>
<reference evidence="2 3" key="1">
    <citation type="submission" date="2020-03" db="EMBL/GenBank/DDBJ databases">
        <title>Draft Genome Sequence of Cudoniella acicularis.</title>
        <authorList>
            <person name="Buettner E."/>
            <person name="Kellner H."/>
        </authorList>
    </citation>
    <scope>NUCLEOTIDE SEQUENCE [LARGE SCALE GENOMIC DNA]</scope>
    <source>
        <strain evidence="2 3">DSM 108380</strain>
    </source>
</reference>
<evidence type="ECO:0000313" key="2">
    <source>
        <dbReference type="EMBL" id="KAF4627274.1"/>
    </source>
</evidence>
<accession>A0A8H4RBX5</accession>
<sequence>MAQPPMPNLIGVPAEMPPWWHPKKHSACLGRLAFTRGYNKATYIARINYFWVLAEPLYPRQRHWLQWYGESRIWGELVGGDYPVAPPPYMREVDIIFDTYLRALEVQENTSVFNEPAVASPLETHPLIAPLVSRPSQGQTAPAHRHEGQRTSKPAVSDSTSRPNTRPLQPAVLASEASKPKTDRNPRQESAPRTSGSKLDESSTTSIEARDATQERNSSVPKATPDNSSKPISIGNGNGNGNGSTSTPSYANVVEKAEGSEPSTKAPLSGIPDGWHTIVSGRTKPPAGVTLPKENPHQPHRRTYICYAHNAEQAFHGQRGQSNLMRPQEEWAIRMGGQRHPGPSYMVWVGPVKRQDLPTREMSEAISFMGDCLQAWVANDNAADPDVVESFGVFYEKYLACHPDMAARLRRAPGHWHGGSHSRGRGGHYDQARGGNYNNKPRKPHDLPDVSTGQYDIVGGRTMHFSKVTDDQEIVRANELSKYQQRRADLDREDAQKRSPPAVADQAMNSFVLANTKIDTYLSKNPGPSMTEINRLAEEAIQKHNLKKVPVSWDDDVAEDKDEESKKRQNDGLPDIIRLPQYPRLIREKDEMFYDFASGEMTTKEDLEVRNTTRREEILAQCGLTPVEACMMNDWRFLRWDQVVENYEQASGQAEFSTATSKKEKGEGEGSGAPGA</sequence>
<gene>
    <name evidence="2" type="ORF">G7Y89_g10882</name>
</gene>
<evidence type="ECO:0000313" key="3">
    <source>
        <dbReference type="Proteomes" id="UP000566819"/>
    </source>
</evidence>
<feature type="region of interest" description="Disordered" evidence="1">
    <location>
        <begin position="415"/>
        <end position="450"/>
    </location>
</feature>
<feature type="compositionally biased region" description="Polar residues" evidence="1">
    <location>
        <begin position="649"/>
        <end position="660"/>
    </location>
</feature>
<evidence type="ECO:0000256" key="1">
    <source>
        <dbReference type="SAM" id="MobiDB-lite"/>
    </source>
</evidence>
<proteinExistence type="predicted"/>
<feature type="region of interest" description="Disordered" evidence="1">
    <location>
        <begin position="133"/>
        <end position="298"/>
    </location>
</feature>
<feature type="compositionally biased region" description="Polar residues" evidence="1">
    <location>
        <begin position="151"/>
        <end position="167"/>
    </location>
</feature>
<keyword evidence="3" id="KW-1185">Reference proteome</keyword>
<feature type="region of interest" description="Disordered" evidence="1">
    <location>
        <begin position="552"/>
        <end position="574"/>
    </location>
</feature>
<feature type="compositionally biased region" description="Polar residues" evidence="1">
    <location>
        <begin position="191"/>
        <end position="207"/>
    </location>
</feature>
<feature type="region of interest" description="Disordered" evidence="1">
    <location>
        <begin position="649"/>
        <end position="676"/>
    </location>
</feature>
<dbReference type="AlphaFoldDB" id="A0A8H4RBX5"/>
<protein>
    <submittedName>
        <fullName evidence="2">Uncharacterized protein</fullName>
    </submittedName>
</protein>
<comment type="caution">
    <text evidence="2">The sequence shown here is derived from an EMBL/GenBank/DDBJ whole genome shotgun (WGS) entry which is preliminary data.</text>
</comment>
<name>A0A8H4RBX5_9HELO</name>
<feature type="compositionally biased region" description="Acidic residues" evidence="1">
    <location>
        <begin position="553"/>
        <end position="562"/>
    </location>
</feature>